<keyword evidence="1" id="KW-0001">2Fe-2S</keyword>
<dbReference type="SUPFAM" id="SSF50022">
    <property type="entry name" value="ISP domain"/>
    <property type="match status" value="1"/>
</dbReference>
<dbReference type="GO" id="GO:0042128">
    <property type="term" value="P:nitrate assimilation"/>
    <property type="evidence" value="ECO:0007669"/>
    <property type="project" value="UniProtKB-KW"/>
</dbReference>
<dbReference type="RefSeq" id="WP_316695330.1">
    <property type="nucleotide sequence ID" value="NZ_CP103836.1"/>
</dbReference>
<dbReference type="GO" id="GO:0046872">
    <property type="term" value="F:metal ion binding"/>
    <property type="evidence" value="ECO:0007669"/>
    <property type="project" value="UniProtKB-KW"/>
</dbReference>
<name>A0AAU0BBQ0_9XANT</name>
<dbReference type="InterPro" id="IPR017941">
    <property type="entry name" value="Rieske_2Fe-2S"/>
</dbReference>
<keyword evidence="6" id="KW-0534">Nitrate assimilation</keyword>
<evidence type="ECO:0000313" key="9">
    <source>
        <dbReference type="Proteomes" id="UP001302716"/>
    </source>
</evidence>
<dbReference type="InterPro" id="IPR012748">
    <property type="entry name" value="Rieske-like_NirD"/>
</dbReference>
<dbReference type="Pfam" id="PF00355">
    <property type="entry name" value="Rieske"/>
    <property type="match status" value="1"/>
</dbReference>
<dbReference type="PANTHER" id="PTHR21496:SF23">
    <property type="entry name" value="3-PHENYLPROPIONATE_CINNAMIC ACID DIOXYGENASE FERREDOXIN SUBUNIT"/>
    <property type="match status" value="1"/>
</dbReference>
<dbReference type="GO" id="GO:0008942">
    <property type="term" value="F:nitrite reductase [NAD(P)H] activity"/>
    <property type="evidence" value="ECO:0007669"/>
    <property type="project" value="InterPro"/>
</dbReference>
<dbReference type="PANTHER" id="PTHR21496">
    <property type="entry name" value="FERREDOXIN-RELATED"/>
    <property type="match status" value="1"/>
</dbReference>
<evidence type="ECO:0000256" key="1">
    <source>
        <dbReference type="ARBA" id="ARBA00022714"/>
    </source>
</evidence>
<dbReference type="PROSITE" id="PS51296">
    <property type="entry name" value="RIESKE"/>
    <property type="match status" value="1"/>
</dbReference>
<evidence type="ECO:0000313" key="8">
    <source>
        <dbReference type="EMBL" id="WOB49367.1"/>
    </source>
</evidence>
<evidence type="ECO:0000256" key="2">
    <source>
        <dbReference type="ARBA" id="ARBA00022723"/>
    </source>
</evidence>
<dbReference type="Gene3D" id="2.102.10.10">
    <property type="entry name" value="Rieske [2Fe-2S] iron-sulphur domain"/>
    <property type="match status" value="1"/>
</dbReference>
<keyword evidence="3" id="KW-0560">Oxidoreductase</keyword>
<dbReference type="CDD" id="cd03530">
    <property type="entry name" value="Rieske_NirD_small_Bacillus"/>
    <property type="match status" value="1"/>
</dbReference>
<accession>A0AAU0BBQ0</accession>
<keyword evidence="2" id="KW-0479">Metal-binding</keyword>
<feature type="domain" description="Rieske" evidence="7">
    <location>
        <begin position="9"/>
        <end position="105"/>
    </location>
</feature>
<dbReference type="FunFam" id="2.102.10.10:FF:000013">
    <property type="entry name" value="Nitrite reductase [NAD(P)H], small subunit"/>
    <property type="match status" value="1"/>
</dbReference>
<keyword evidence="9" id="KW-1185">Reference proteome</keyword>
<gene>
    <name evidence="8" type="primary">nirD</name>
    <name evidence="8" type="ORF">NYR97_19520</name>
</gene>
<evidence type="ECO:0000259" key="7">
    <source>
        <dbReference type="PROSITE" id="PS51296"/>
    </source>
</evidence>
<organism evidence="8 9">
    <name type="scientific">Xanthomonas hydrangeae</name>
    <dbReference type="NCBI Taxonomy" id="2775159"/>
    <lineage>
        <taxon>Bacteria</taxon>
        <taxon>Pseudomonadati</taxon>
        <taxon>Pseudomonadota</taxon>
        <taxon>Gammaproteobacteria</taxon>
        <taxon>Lysobacterales</taxon>
        <taxon>Lysobacteraceae</taxon>
        <taxon>Xanthomonas</taxon>
    </lineage>
</organism>
<evidence type="ECO:0000256" key="3">
    <source>
        <dbReference type="ARBA" id="ARBA00023002"/>
    </source>
</evidence>
<protein>
    <submittedName>
        <fullName evidence="8">Nitrite reductase small subunit NirD</fullName>
    </submittedName>
</protein>
<dbReference type="InterPro" id="IPR036922">
    <property type="entry name" value="Rieske_2Fe-2S_sf"/>
</dbReference>
<reference evidence="8 9" key="1">
    <citation type="submission" date="2022-08" db="EMBL/GenBank/DDBJ databases">
        <title>Whole genome sequencing-based tracing of a 2022 introduction and outbreak of Xanthomonas hortorum pv. pelargonii.</title>
        <authorList>
            <person name="Iruegas-Bocardo F."/>
            <person name="Weisberg A.K."/>
            <person name="Riutta E.R."/>
            <person name="Kilday K."/>
            <person name="Bonkowski J.C."/>
            <person name="Creswell T."/>
            <person name="Daughtrey M.L."/>
            <person name="Rane K."/>
            <person name="Grunwald N.J."/>
            <person name="Chang J.H."/>
            <person name="Putnam M.L."/>
        </authorList>
    </citation>
    <scope>NUCLEOTIDE SEQUENCE [LARGE SCALE GENOMIC DNA]</scope>
    <source>
        <strain evidence="8 9">22-323</strain>
    </source>
</reference>
<proteinExistence type="predicted"/>
<dbReference type="AlphaFoldDB" id="A0AAU0BBQ0"/>
<keyword evidence="5" id="KW-0411">Iron-sulfur</keyword>
<evidence type="ECO:0000256" key="4">
    <source>
        <dbReference type="ARBA" id="ARBA00023004"/>
    </source>
</evidence>
<dbReference type="NCBIfam" id="TIGR02378">
    <property type="entry name" value="nirD_assim_sml"/>
    <property type="match status" value="1"/>
</dbReference>
<dbReference type="EMBL" id="CP103836">
    <property type="protein sequence ID" value="WOB49367.1"/>
    <property type="molecule type" value="Genomic_DNA"/>
</dbReference>
<evidence type="ECO:0000256" key="6">
    <source>
        <dbReference type="ARBA" id="ARBA00023063"/>
    </source>
</evidence>
<dbReference type="GO" id="GO:0051537">
    <property type="term" value="F:2 iron, 2 sulfur cluster binding"/>
    <property type="evidence" value="ECO:0007669"/>
    <property type="project" value="UniProtKB-KW"/>
</dbReference>
<keyword evidence="4" id="KW-0408">Iron</keyword>
<dbReference type="Proteomes" id="UP001302716">
    <property type="component" value="Chromosome"/>
</dbReference>
<evidence type="ECO:0000256" key="5">
    <source>
        <dbReference type="ARBA" id="ARBA00023014"/>
    </source>
</evidence>
<sequence>MSMHDNAWIRVCALQELPALGARVLDIDGIPTIALFRTASDQVFALRDRCPHKGGPLSQGIVAGDTVTCPLHGWAIALQSGQACAPDVGCAPRYPVKVEADAVWIVLQPVSQPDAIAEPAA</sequence>